<comment type="caution">
    <text evidence="1">The sequence shown here is derived from an EMBL/GenBank/DDBJ whole genome shotgun (WGS) entry which is preliminary data.</text>
</comment>
<feature type="non-terminal residue" evidence="1">
    <location>
        <position position="103"/>
    </location>
</feature>
<sequence length="103" mass="11956">ETNDTYDSNDYIQSVELAHNQPRLNTITESDNFSKLFETQISNLTKVLYNYQHEGNLPILDVQEFINVIESREPKLKGLFNTLFLTMNPAGKNQQTKNSLYKK</sequence>
<evidence type="ECO:0000313" key="2">
    <source>
        <dbReference type="Proteomes" id="UP000789396"/>
    </source>
</evidence>
<dbReference type="AlphaFoldDB" id="A0A9N9K2B5"/>
<dbReference type="OrthoDB" id="2426164at2759"/>
<dbReference type="Proteomes" id="UP000789396">
    <property type="component" value="Unassembled WGS sequence"/>
</dbReference>
<evidence type="ECO:0000313" key="1">
    <source>
        <dbReference type="EMBL" id="CAG8808085.1"/>
    </source>
</evidence>
<name>A0A9N9K2B5_9GLOM</name>
<feature type="non-terminal residue" evidence="1">
    <location>
        <position position="1"/>
    </location>
</feature>
<reference evidence="1" key="1">
    <citation type="submission" date="2021-06" db="EMBL/GenBank/DDBJ databases">
        <authorList>
            <person name="Kallberg Y."/>
            <person name="Tangrot J."/>
            <person name="Rosling A."/>
        </authorList>
    </citation>
    <scope>NUCLEOTIDE SEQUENCE</scope>
    <source>
        <strain evidence="1">IN212</strain>
    </source>
</reference>
<protein>
    <submittedName>
        <fullName evidence="1">19015_t:CDS:1</fullName>
    </submittedName>
</protein>
<organism evidence="1 2">
    <name type="scientific">Racocetra fulgida</name>
    <dbReference type="NCBI Taxonomy" id="60492"/>
    <lineage>
        <taxon>Eukaryota</taxon>
        <taxon>Fungi</taxon>
        <taxon>Fungi incertae sedis</taxon>
        <taxon>Mucoromycota</taxon>
        <taxon>Glomeromycotina</taxon>
        <taxon>Glomeromycetes</taxon>
        <taxon>Diversisporales</taxon>
        <taxon>Gigasporaceae</taxon>
        <taxon>Racocetra</taxon>
    </lineage>
</organism>
<accession>A0A9N9K2B5</accession>
<keyword evidence="2" id="KW-1185">Reference proteome</keyword>
<proteinExistence type="predicted"/>
<dbReference type="EMBL" id="CAJVPZ010080905">
    <property type="protein sequence ID" value="CAG8808085.1"/>
    <property type="molecule type" value="Genomic_DNA"/>
</dbReference>
<gene>
    <name evidence="1" type="ORF">RFULGI_LOCUS18442</name>
</gene>